<dbReference type="AlphaFoldDB" id="A0AAF3FIB5"/>
<evidence type="ECO:0000256" key="1">
    <source>
        <dbReference type="SAM" id="Phobius"/>
    </source>
</evidence>
<feature type="transmembrane region" description="Helical" evidence="1">
    <location>
        <begin position="177"/>
        <end position="194"/>
    </location>
</feature>
<keyword evidence="2" id="KW-0732">Signal</keyword>
<evidence type="ECO:0000256" key="2">
    <source>
        <dbReference type="SAM" id="SignalP"/>
    </source>
</evidence>
<keyword evidence="1" id="KW-0472">Membrane</keyword>
<dbReference type="Proteomes" id="UP000887575">
    <property type="component" value="Unassembled WGS sequence"/>
</dbReference>
<feature type="chain" id="PRO_5042147253" evidence="2">
    <location>
        <begin position="17"/>
        <end position="196"/>
    </location>
</feature>
<name>A0AAF3FIB5_9BILA</name>
<organism evidence="3 4">
    <name type="scientific">Mesorhabditis belari</name>
    <dbReference type="NCBI Taxonomy" id="2138241"/>
    <lineage>
        <taxon>Eukaryota</taxon>
        <taxon>Metazoa</taxon>
        <taxon>Ecdysozoa</taxon>
        <taxon>Nematoda</taxon>
        <taxon>Chromadorea</taxon>
        <taxon>Rhabditida</taxon>
        <taxon>Rhabditina</taxon>
        <taxon>Rhabditomorpha</taxon>
        <taxon>Rhabditoidea</taxon>
        <taxon>Rhabditidae</taxon>
        <taxon>Mesorhabditinae</taxon>
        <taxon>Mesorhabditis</taxon>
    </lineage>
</organism>
<evidence type="ECO:0000313" key="4">
    <source>
        <dbReference type="WBParaSite" id="MBELARI_LOCUS6755"/>
    </source>
</evidence>
<accession>A0AAF3FIB5</accession>
<dbReference type="WBParaSite" id="MBELARI_LOCUS6755">
    <property type="protein sequence ID" value="MBELARI_LOCUS6755"/>
    <property type="gene ID" value="MBELARI_LOCUS6755"/>
</dbReference>
<reference evidence="4" key="1">
    <citation type="submission" date="2024-02" db="UniProtKB">
        <authorList>
            <consortium name="WormBaseParasite"/>
        </authorList>
    </citation>
    <scope>IDENTIFICATION</scope>
</reference>
<keyword evidence="1" id="KW-1133">Transmembrane helix</keyword>
<protein>
    <submittedName>
        <fullName evidence="4">Uncharacterized protein</fullName>
    </submittedName>
</protein>
<proteinExistence type="predicted"/>
<keyword evidence="1" id="KW-0812">Transmembrane</keyword>
<feature type="signal peptide" evidence="2">
    <location>
        <begin position="1"/>
        <end position="16"/>
    </location>
</feature>
<sequence>MKHLTLLLTLISVSFAIQCYVDETLSEGHGPLVTKTNCSTGCDFCGKAVSKSSSLYSPSTWGCGCGEANLAAFDAEACTSVGKCYVDEDFSQEHTSRQKIVNCSDDCEYCGKITDSRTSEGESTRYTVFHSTWGCGCGDEFLVTFTKAQCFRQGQLKTSDGKLYCCWGDLCNSYKQIIFPIIFAISMPIFVAFLRV</sequence>
<keyword evidence="3" id="KW-1185">Reference proteome</keyword>
<evidence type="ECO:0000313" key="3">
    <source>
        <dbReference type="Proteomes" id="UP000887575"/>
    </source>
</evidence>